<keyword evidence="9" id="KW-0808">Transferase</keyword>
<dbReference type="SUPFAM" id="SSF55785">
    <property type="entry name" value="PYP-like sensor domain (PAS domain)"/>
    <property type="match status" value="1"/>
</dbReference>
<dbReference type="InterPro" id="IPR036890">
    <property type="entry name" value="HATPase_C_sf"/>
</dbReference>
<organism evidence="20 21">
    <name type="scientific">Immundisolibacter cernigliae</name>
    <dbReference type="NCBI Taxonomy" id="1810504"/>
    <lineage>
        <taxon>Bacteria</taxon>
        <taxon>Pseudomonadati</taxon>
        <taxon>Pseudomonadota</taxon>
        <taxon>Gammaproteobacteria</taxon>
        <taxon>Immundisolibacterales</taxon>
        <taxon>Immundisolibacteraceae</taxon>
        <taxon>Immundisolibacter</taxon>
    </lineage>
</organism>
<dbReference type="PROSITE" id="PS50109">
    <property type="entry name" value="HIS_KIN"/>
    <property type="match status" value="1"/>
</dbReference>
<evidence type="ECO:0000256" key="11">
    <source>
        <dbReference type="ARBA" id="ARBA00022741"/>
    </source>
</evidence>
<keyword evidence="8" id="KW-0592">Phosphate transport</keyword>
<dbReference type="EMBL" id="CP014671">
    <property type="protein sequence ID" value="ANX04274.1"/>
    <property type="molecule type" value="Genomic_DNA"/>
</dbReference>
<dbReference type="FunCoup" id="A0A1B1YTW0">
    <property type="interactions" value="597"/>
</dbReference>
<dbReference type="CDD" id="cd00082">
    <property type="entry name" value="HisKA"/>
    <property type="match status" value="1"/>
</dbReference>
<accession>A0A1B1YTW0</accession>
<keyword evidence="5" id="KW-0813">Transport</keyword>
<comment type="subcellular location">
    <subcellularLocation>
        <location evidence="2">Cell membrane</location>
    </subcellularLocation>
</comment>
<dbReference type="STRING" id="1810504.PG2T_08860"/>
<evidence type="ECO:0000256" key="13">
    <source>
        <dbReference type="ARBA" id="ARBA00022840"/>
    </source>
</evidence>
<dbReference type="SMART" id="SM00387">
    <property type="entry name" value="HATPase_c"/>
    <property type="match status" value="1"/>
</dbReference>
<dbReference type="InterPro" id="IPR021766">
    <property type="entry name" value="PhoR_N"/>
</dbReference>
<evidence type="ECO:0000259" key="18">
    <source>
        <dbReference type="PROSITE" id="PS50109"/>
    </source>
</evidence>
<evidence type="ECO:0000256" key="3">
    <source>
        <dbReference type="ARBA" id="ARBA00012438"/>
    </source>
</evidence>
<dbReference type="PANTHER" id="PTHR45453">
    <property type="entry name" value="PHOSPHATE REGULON SENSOR PROTEIN PHOR"/>
    <property type="match status" value="1"/>
</dbReference>
<comment type="catalytic activity">
    <reaction evidence="1">
        <text>ATP + protein L-histidine = ADP + protein N-phospho-L-histidine.</text>
        <dbReference type="EC" id="2.7.13.3"/>
    </reaction>
</comment>
<evidence type="ECO:0000313" key="21">
    <source>
        <dbReference type="Proteomes" id="UP000092952"/>
    </source>
</evidence>
<name>A0A1B1YTW0_9GAMM</name>
<dbReference type="CDD" id="cd00130">
    <property type="entry name" value="PAS"/>
    <property type="match status" value="1"/>
</dbReference>
<dbReference type="InterPro" id="IPR035965">
    <property type="entry name" value="PAS-like_dom_sf"/>
</dbReference>
<evidence type="ECO:0000259" key="19">
    <source>
        <dbReference type="PROSITE" id="PS50112"/>
    </source>
</evidence>
<keyword evidence="11" id="KW-0547">Nucleotide-binding</keyword>
<dbReference type="GO" id="GO:0005886">
    <property type="term" value="C:plasma membrane"/>
    <property type="evidence" value="ECO:0007669"/>
    <property type="project" value="UniProtKB-SubCell"/>
</dbReference>
<evidence type="ECO:0000256" key="9">
    <source>
        <dbReference type="ARBA" id="ARBA00022679"/>
    </source>
</evidence>
<comment type="function">
    <text evidence="17">Member of the two-component regulatory system PhoR/PhoB involved in the phosphate regulon genes expression. PhoR may function as a membrane-associated protein kinase that phosphorylates PhoB in response to environmental signals.</text>
</comment>
<dbReference type="PROSITE" id="PS50112">
    <property type="entry name" value="PAS"/>
    <property type="match status" value="1"/>
</dbReference>
<keyword evidence="7" id="KW-0597">Phosphoprotein</keyword>
<protein>
    <recommendedName>
        <fullName evidence="4">Phosphate regulon sensor protein PhoR</fullName>
        <ecNumber evidence="3">2.7.13.3</ecNumber>
    </recommendedName>
</protein>
<dbReference type="NCBIfam" id="TIGR02966">
    <property type="entry name" value="phoR_proteo"/>
    <property type="match status" value="1"/>
</dbReference>
<dbReference type="Gene3D" id="3.30.565.10">
    <property type="entry name" value="Histidine kinase-like ATPase, C-terminal domain"/>
    <property type="match status" value="1"/>
</dbReference>
<dbReference type="SMART" id="SM00388">
    <property type="entry name" value="HisKA"/>
    <property type="match status" value="1"/>
</dbReference>
<sequence>MIRGAVAETALGGGLLAGGALLGWMAGDAGAGAGLGLLSYVAWHVRNILRLAARLGSDGDTPESVGLWGELFERLHRSRREATAAQRRLAQIVQRFEESSAALPDAAVLLGEDGRIDWCNEAAQRLLGLRTPRDLGQRITNVVRHPAFARYFSGEGERAAGVEFPAPQGDDLMLHAQIVSFGQGRRLLVVRDITQVRRLEQVRRDFVANASHELRTPLTVVYGFLETLTRDSTVLPERWRRPFDLMTQQTLRMQRIIDDMLMLAQLEGDGGRGADSDVNVPNLLHLIRSEAIALSGSRRHRIEVDADPGLWLRGNESELRSAFSNLVGNAVQHTPDGSTITIRWRLQDDRPVLDVQDNGEGIAAEHLPRLSERFYRVDASRSRAKGGTGLGLAIVKHALARHEAELRIRSQIGAGSTFSCVFLPAAARPVPASEAVINAPCL</sequence>
<dbReference type="Pfam" id="PF11808">
    <property type="entry name" value="PhoR"/>
    <property type="match status" value="1"/>
</dbReference>
<dbReference type="KEGG" id="gbi:PG2T_08860"/>
<evidence type="ECO:0000256" key="14">
    <source>
        <dbReference type="ARBA" id="ARBA00022989"/>
    </source>
</evidence>
<dbReference type="PRINTS" id="PR00344">
    <property type="entry name" value="BCTRLSENSOR"/>
</dbReference>
<dbReference type="InterPro" id="IPR050351">
    <property type="entry name" value="BphY/WalK/GraS-like"/>
</dbReference>
<evidence type="ECO:0000256" key="17">
    <source>
        <dbReference type="ARBA" id="ARBA00025207"/>
    </source>
</evidence>
<dbReference type="PANTHER" id="PTHR45453:SF1">
    <property type="entry name" value="PHOSPHATE REGULON SENSOR PROTEIN PHOR"/>
    <property type="match status" value="1"/>
</dbReference>
<dbReference type="FunFam" id="1.10.287.130:FF:000001">
    <property type="entry name" value="Two-component sensor histidine kinase"/>
    <property type="match status" value="1"/>
</dbReference>
<evidence type="ECO:0000256" key="4">
    <source>
        <dbReference type="ARBA" id="ARBA00019665"/>
    </source>
</evidence>
<feature type="domain" description="Histidine kinase" evidence="18">
    <location>
        <begin position="209"/>
        <end position="427"/>
    </location>
</feature>
<evidence type="ECO:0000256" key="12">
    <source>
        <dbReference type="ARBA" id="ARBA00022777"/>
    </source>
</evidence>
<dbReference type="InParanoid" id="A0A1B1YTW0"/>
<dbReference type="Pfam" id="PF00512">
    <property type="entry name" value="HisKA"/>
    <property type="match status" value="1"/>
</dbReference>
<dbReference type="FunFam" id="3.30.565.10:FF:000006">
    <property type="entry name" value="Sensor histidine kinase WalK"/>
    <property type="match status" value="1"/>
</dbReference>
<keyword evidence="10" id="KW-0812">Transmembrane</keyword>
<dbReference type="InterPro" id="IPR036097">
    <property type="entry name" value="HisK_dim/P_sf"/>
</dbReference>
<dbReference type="InterPro" id="IPR014310">
    <property type="entry name" value="Sig_transdc_His_kinase_PhoR"/>
</dbReference>
<proteinExistence type="predicted"/>
<evidence type="ECO:0000256" key="15">
    <source>
        <dbReference type="ARBA" id="ARBA00023012"/>
    </source>
</evidence>
<dbReference type="InterPro" id="IPR003661">
    <property type="entry name" value="HisK_dim/P_dom"/>
</dbReference>
<dbReference type="Pfam" id="PF02518">
    <property type="entry name" value="HATPase_c"/>
    <property type="match status" value="1"/>
</dbReference>
<keyword evidence="14" id="KW-1133">Transmembrane helix</keyword>
<dbReference type="Gene3D" id="3.30.450.20">
    <property type="entry name" value="PAS domain"/>
    <property type="match status" value="1"/>
</dbReference>
<dbReference type="EC" id="2.7.13.3" evidence="3"/>
<dbReference type="SUPFAM" id="SSF55874">
    <property type="entry name" value="ATPase domain of HSP90 chaperone/DNA topoisomerase II/histidine kinase"/>
    <property type="match status" value="1"/>
</dbReference>
<dbReference type="Pfam" id="PF13426">
    <property type="entry name" value="PAS_9"/>
    <property type="match status" value="1"/>
</dbReference>
<evidence type="ECO:0000256" key="6">
    <source>
        <dbReference type="ARBA" id="ARBA00022475"/>
    </source>
</evidence>
<dbReference type="SUPFAM" id="SSF47384">
    <property type="entry name" value="Homodimeric domain of signal transducing histidine kinase"/>
    <property type="match status" value="1"/>
</dbReference>
<evidence type="ECO:0000256" key="16">
    <source>
        <dbReference type="ARBA" id="ARBA00023136"/>
    </source>
</evidence>
<dbReference type="InterPro" id="IPR004358">
    <property type="entry name" value="Sig_transdc_His_kin-like_C"/>
</dbReference>
<dbReference type="InterPro" id="IPR005467">
    <property type="entry name" value="His_kinase_dom"/>
</dbReference>
<dbReference type="GO" id="GO:0005524">
    <property type="term" value="F:ATP binding"/>
    <property type="evidence" value="ECO:0007669"/>
    <property type="project" value="UniProtKB-KW"/>
</dbReference>
<dbReference type="Proteomes" id="UP000092952">
    <property type="component" value="Chromosome"/>
</dbReference>
<keyword evidence="6" id="KW-1003">Cell membrane</keyword>
<keyword evidence="13" id="KW-0067">ATP-binding</keyword>
<gene>
    <name evidence="20" type="ORF">PG2T_08860</name>
</gene>
<evidence type="ECO:0000256" key="2">
    <source>
        <dbReference type="ARBA" id="ARBA00004236"/>
    </source>
</evidence>
<dbReference type="AlphaFoldDB" id="A0A1B1YTW0"/>
<evidence type="ECO:0000256" key="8">
    <source>
        <dbReference type="ARBA" id="ARBA00022592"/>
    </source>
</evidence>
<evidence type="ECO:0000256" key="1">
    <source>
        <dbReference type="ARBA" id="ARBA00000085"/>
    </source>
</evidence>
<evidence type="ECO:0000256" key="5">
    <source>
        <dbReference type="ARBA" id="ARBA00022448"/>
    </source>
</evidence>
<dbReference type="InterPro" id="IPR003594">
    <property type="entry name" value="HATPase_dom"/>
</dbReference>
<evidence type="ECO:0000256" key="10">
    <source>
        <dbReference type="ARBA" id="ARBA00022692"/>
    </source>
</evidence>
<keyword evidence="12" id="KW-0418">Kinase</keyword>
<dbReference type="SMART" id="SM00091">
    <property type="entry name" value="PAS"/>
    <property type="match status" value="1"/>
</dbReference>
<dbReference type="GO" id="GO:0006817">
    <property type="term" value="P:phosphate ion transport"/>
    <property type="evidence" value="ECO:0007669"/>
    <property type="project" value="UniProtKB-KW"/>
</dbReference>
<reference evidence="21" key="1">
    <citation type="submission" date="2016-03" db="EMBL/GenBank/DDBJ databases">
        <title>Complete genome sequence of Solimmundus cernigliae, representing a novel lineage of polycyclic aromatic hydrocarbon degraders within the Gammaproteobacteria.</title>
        <authorList>
            <person name="Singleton D.R."/>
            <person name="Dickey A.N."/>
            <person name="Scholl E.H."/>
            <person name="Wright F.A."/>
            <person name="Aitken M.D."/>
        </authorList>
    </citation>
    <scope>NUCLEOTIDE SEQUENCE [LARGE SCALE GENOMIC DNA]</scope>
    <source>
        <strain evidence="21">TR3.2</strain>
    </source>
</reference>
<dbReference type="InterPro" id="IPR000014">
    <property type="entry name" value="PAS"/>
</dbReference>
<evidence type="ECO:0000313" key="20">
    <source>
        <dbReference type="EMBL" id="ANX04274.1"/>
    </source>
</evidence>
<keyword evidence="21" id="KW-1185">Reference proteome</keyword>
<feature type="domain" description="PAS" evidence="19">
    <location>
        <begin position="85"/>
        <end position="146"/>
    </location>
</feature>
<dbReference type="Gene3D" id="1.10.287.130">
    <property type="match status" value="1"/>
</dbReference>
<dbReference type="GO" id="GO:0000155">
    <property type="term" value="F:phosphorelay sensor kinase activity"/>
    <property type="evidence" value="ECO:0007669"/>
    <property type="project" value="InterPro"/>
</dbReference>
<evidence type="ECO:0000256" key="7">
    <source>
        <dbReference type="ARBA" id="ARBA00022553"/>
    </source>
</evidence>
<dbReference type="GO" id="GO:0004721">
    <property type="term" value="F:phosphoprotein phosphatase activity"/>
    <property type="evidence" value="ECO:0007669"/>
    <property type="project" value="InterPro"/>
</dbReference>
<keyword evidence="15" id="KW-0902">Two-component regulatory system</keyword>
<keyword evidence="16" id="KW-0472">Membrane</keyword>
<dbReference type="GO" id="GO:0016036">
    <property type="term" value="P:cellular response to phosphate starvation"/>
    <property type="evidence" value="ECO:0007669"/>
    <property type="project" value="TreeGrafter"/>
</dbReference>